<evidence type="ECO:0000313" key="9">
    <source>
        <dbReference type="Proteomes" id="UP000824469"/>
    </source>
</evidence>
<evidence type="ECO:0000256" key="5">
    <source>
        <dbReference type="ARBA" id="ARBA00022989"/>
    </source>
</evidence>
<dbReference type="InterPro" id="IPR036259">
    <property type="entry name" value="MFS_trans_sf"/>
</dbReference>
<dbReference type="Pfam" id="PF03092">
    <property type="entry name" value="BT1"/>
    <property type="match status" value="1"/>
</dbReference>
<feature type="transmembrane region" description="Helical" evidence="7">
    <location>
        <begin position="448"/>
        <end position="470"/>
    </location>
</feature>
<name>A0AA38BYR7_TAXCH</name>
<feature type="transmembrane region" description="Helical" evidence="7">
    <location>
        <begin position="223"/>
        <end position="242"/>
    </location>
</feature>
<comment type="similarity">
    <text evidence="2">Belongs to the major facilitator superfamily. Folate-biopterin transporter (TC 2.A.71) family.</text>
</comment>
<feature type="transmembrane region" description="Helical" evidence="7">
    <location>
        <begin position="413"/>
        <end position="436"/>
    </location>
</feature>
<keyword evidence="5 7" id="KW-1133">Transmembrane helix</keyword>
<evidence type="ECO:0000256" key="3">
    <source>
        <dbReference type="ARBA" id="ARBA00022448"/>
    </source>
</evidence>
<dbReference type="Proteomes" id="UP000824469">
    <property type="component" value="Unassembled WGS sequence"/>
</dbReference>
<proteinExistence type="inferred from homology"/>
<accession>A0AA38BYR7</accession>
<comment type="subcellular location">
    <subcellularLocation>
        <location evidence="1">Membrane</location>
        <topology evidence="1">Multi-pass membrane protein</topology>
    </subcellularLocation>
</comment>
<keyword evidence="6 7" id="KW-0472">Membrane</keyword>
<keyword evidence="9" id="KW-1185">Reference proteome</keyword>
<feature type="transmembrane region" description="Helical" evidence="7">
    <location>
        <begin position="345"/>
        <end position="364"/>
    </location>
</feature>
<dbReference type="SUPFAM" id="SSF103473">
    <property type="entry name" value="MFS general substrate transporter"/>
    <property type="match status" value="1"/>
</dbReference>
<dbReference type="NCBIfam" id="TIGR00788">
    <property type="entry name" value="fbt"/>
    <property type="match status" value="1"/>
</dbReference>
<evidence type="ECO:0000256" key="7">
    <source>
        <dbReference type="SAM" id="Phobius"/>
    </source>
</evidence>
<keyword evidence="3" id="KW-0813">Transport</keyword>
<feature type="transmembrane region" description="Helical" evidence="7">
    <location>
        <begin position="314"/>
        <end position="333"/>
    </location>
</feature>
<evidence type="ECO:0000256" key="2">
    <source>
        <dbReference type="ARBA" id="ARBA00007015"/>
    </source>
</evidence>
<dbReference type="PANTHER" id="PTHR31585:SF6">
    <property type="entry name" value="FOLATE-BIOPTERIN TRANSPORTER 2-RELATED"/>
    <property type="match status" value="1"/>
</dbReference>
<organism evidence="8 9">
    <name type="scientific">Taxus chinensis</name>
    <name type="common">Chinese yew</name>
    <name type="synonym">Taxus wallichiana var. chinensis</name>
    <dbReference type="NCBI Taxonomy" id="29808"/>
    <lineage>
        <taxon>Eukaryota</taxon>
        <taxon>Viridiplantae</taxon>
        <taxon>Streptophyta</taxon>
        <taxon>Embryophyta</taxon>
        <taxon>Tracheophyta</taxon>
        <taxon>Spermatophyta</taxon>
        <taxon>Pinopsida</taxon>
        <taxon>Pinidae</taxon>
        <taxon>Conifers II</taxon>
        <taxon>Cupressales</taxon>
        <taxon>Taxaceae</taxon>
        <taxon>Taxus</taxon>
    </lineage>
</organism>
<feature type="transmembrane region" description="Helical" evidence="7">
    <location>
        <begin position="196"/>
        <end position="217"/>
    </location>
</feature>
<reference evidence="8 9" key="1">
    <citation type="journal article" date="2021" name="Nat. Plants">
        <title>The Taxus genome provides insights into paclitaxel biosynthesis.</title>
        <authorList>
            <person name="Xiong X."/>
            <person name="Gou J."/>
            <person name="Liao Q."/>
            <person name="Li Y."/>
            <person name="Zhou Q."/>
            <person name="Bi G."/>
            <person name="Li C."/>
            <person name="Du R."/>
            <person name="Wang X."/>
            <person name="Sun T."/>
            <person name="Guo L."/>
            <person name="Liang H."/>
            <person name="Lu P."/>
            <person name="Wu Y."/>
            <person name="Zhang Z."/>
            <person name="Ro D.K."/>
            <person name="Shang Y."/>
            <person name="Huang S."/>
            <person name="Yan J."/>
        </authorList>
    </citation>
    <scope>NUCLEOTIDE SEQUENCE [LARGE SCALE GENOMIC DNA]</scope>
    <source>
        <strain evidence="8">Ta-2019</strain>
    </source>
</reference>
<dbReference type="AlphaFoldDB" id="A0AA38BYR7"/>
<sequence length="512" mass="56649">MEKEDEAVPILSELQAQRKPETDVASSRNSYSYRCCNPWGVVKQFLKWIAVMRDAFGGPFVGFVMIVYGVSQGYEEGMKRLVSNYYWKDVQKMQPASTQSFMALSSIPWDIKPVYGLITDTFPIAGYRRWPYLVICGIAGFLCLWALAFLKLTPWIATFFMAAVAVCNAFPDVVADAAVAQQSKIAPTLSSDLQSLALGSLAVGGLVGCGLSGAAVHGLGPQGSYLLVSIAPLLLIVAALALPEIRLPKTMLSFQFEALMHTLRLFGKTLRDPVFWRPALYIFFSQGFLCPNISEAMFFWLTDPVAGPGFGEEFMGLVSAVGKVAMIIGVVGYNRWLRHHTLRKMFLWPRVVNAFIGLLDIILVSRMNLRVHIPDQAFVLGDEALSDAIYKLQIVPMLVLSAQLCPTGIEATVFAFLMSVSNFGHTCGVWFGALLLKLLHVQKDDYSRLWLAVLIRSLMRLSPLLFLFLVPDCTVETIKPPSISLSNDSKIKEAVKGIELCDKAYVHESSEC</sequence>
<evidence type="ECO:0000256" key="6">
    <source>
        <dbReference type="ARBA" id="ARBA00023136"/>
    </source>
</evidence>
<dbReference type="GO" id="GO:0016020">
    <property type="term" value="C:membrane"/>
    <property type="evidence" value="ECO:0007669"/>
    <property type="project" value="UniProtKB-SubCell"/>
</dbReference>
<evidence type="ECO:0000256" key="1">
    <source>
        <dbReference type="ARBA" id="ARBA00004141"/>
    </source>
</evidence>
<dbReference type="InterPro" id="IPR039309">
    <property type="entry name" value="BT1"/>
</dbReference>
<evidence type="ECO:0000313" key="8">
    <source>
        <dbReference type="EMBL" id="KAH9291036.1"/>
    </source>
</evidence>
<feature type="transmembrane region" description="Helical" evidence="7">
    <location>
        <begin position="48"/>
        <end position="70"/>
    </location>
</feature>
<feature type="transmembrane region" description="Helical" evidence="7">
    <location>
        <begin position="274"/>
        <end position="294"/>
    </location>
</feature>
<feature type="transmembrane region" description="Helical" evidence="7">
    <location>
        <begin position="130"/>
        <end position="149"/>
    </location>
</feature>
<feature type="transmembrane region" description="Helical" evidence="7">
    <location>
        <begin position="155"/>
        <end position="175"/>
    </location>
</feature>
<dbReference type="OMA" id="IRREQCH"/>
<dbReference type="EMBL" id="JAHRHJ020003813">
    <property type="protein sequence ID" value="KAH9291036.1"/>
    <property type="molecule type" value="Genomic_DNA"/>
</dbReference>
<dbReference type="PANTHER" id="PTHR31585">
    <property type="entry name" value="FOLATE-BIOPTERIN TRANSPORTER 1, CHLOROPLASTIC"/>
    <property type="match status" value="1"/>
</dbReference>
<dbReference type="CDD" id="cd17484">
    <property type="entry name" value="MFS_FBT"/>
    <property type="match status" value="1"/>
</dbReference>
<evidence type="ECO:0000256" key="4">
    <source>
        <dbReference type="ARBA" id="ARBA00022692"/>
    </source>
</evidence>
<dbReference type="Gene3D" id="1.20.1250.20">
    <property type="entry name" value="MFS general substrate transporter like domains"/>
    <property type="match status" value="1"/>
</dbReference>
<comment type="caution">
    <text evidence="8">The sequence shown here is derived from an EMBL/GenBank/DDBJ whole genome shotgun (WGS) entry which is preliminary data.</text>
</comment>
<protein>
    <submittedName>
        <fullName evidence="8">Uncharacterized protein</fullName>
    </submittedName>
</protein>
<dbReference type="InterPro" id="IPR004324">
    <property type="entry name" value="FBT"/>
</dbReference>
<gene>
    <name evidence="8" type="ORF">KI387_044165</name>
</gene>
<keyword evidence="4 7" id="KW-0812">Transmembrane</keyword>